<dbReference type="PANTHER" id="PTHR38479">
    <property type="entry name" value="LMO0824 PROTEIN"/>
    <property type="match status" value="1"/>
</dbReference>
<dbReference type="RefSeq" id="WP_107566645.1">
    <property type="nucleotide sequence ID" value="NZ_PYYB01000001.1"/>
</dbReference>
<organism evidence="1 2">
    <name type="scientific">Paraconexibacter algicola</name>
    <dbReference type="NCBI Taxonomy" id="2133960"/>
    <lineage>
        <taxon>Bacteria</taxon>
        <taxon>Bacillati</taxon>
        <taxon>Actinomycetota</taxon>
        <taxon>Thermoleophilia</taxon>
        <taxon>Solirubrobacterales</taxon>
        <taxon>Paraconexibacteraceae</taxon>
        <taxon>Paraconexibacter</taxon>
    </lineage>
</organism>
<evidence type="ECO:0000313" key="1">
    <source>
        <dbReference type="EMBL" id="PTL58207.1"/>
    </source>
</evidence>
<protein>
    <recommendedName>
        <fullName evidence="3">Winged helix DNA-binding domain-containing protein</fullName>
    </recommendedName>
</protein>
<dbReference type="Pfam" id="PF06224">
    <property type="entry name" value="AlkZ-like"/>
    <property type="match status" value="1"/>
</dbReference>
<dbReference type="Proteomes" id="UP000240739">
    <property type="component" value="Unassembled WGS sequence"/>
</dbReference>
<gene>
    <name evidence="1" type="ORF">C7Y72_00350</name>
</gene>
<name>A0A2T4UG62_9ACTN</name>
<dbReference type="EMBL" id="PYYB01000001">
    <property type="protein sequence ID" value="PTL58207.1"/>
    <property type="molecule type" value="Genomic_DNA"/>
</dbReference>
<comment type="caution">
    <text evidence="1">The sequence shown here is derived from an EMBL/GenBank/DDBJ whole genome shotgun (WGS) entry which is preliminary data.</text>
</comment>
<reference evidence="1 2" key="1">
    <citation type="submission" date="2018-03" db="EMBL/GenBank/DDBJ databases">
        <title>Aquarubrobacter algicola gen. nov., sp. nov., a novel actinobacterium isolated from shallow eutrophic lake during the end of cyanobacterial harmful algal blooms.</title>
        <authorList>
            <person name="Chun S.J."/>
        </authorList>
    </citation>
    <scope>NUCLEOTIDE SEQUENCE [LARGE SCALE GENOMIC DNA]</scope>
    <source>
        <strain evidence="1 2">Seoho-28</strain>
    </source>
</reference>
<dbReference type="PANTHER" id="PTHR38479:SF2">
    <property type="entry name" value="WINGED HELIX DNA-BINDING DOMAIN-CONTAINING PROTEIN"/>
    <property type="match status" value="1"/>
</dbReference>
<evidence type="ECO:0008006" key="3">
    <source>
        <dbReference type="Google" id="ProtNLM"/>
    </source>
</evidence>
<sequence>MASIQHRRALAQGLHRPDGADVAAITQRLLAVQAQDYRQAKLAVRARTAGLTAADVDAAMDDRTVVVSWFNRGTLHLVHRDDHAWLLGLTAPTHERPLLKRLGDFDVGADLADTLVDRIVTVLAQDGPLDRRTLAERLEAARRRGEGLSVVHALGLSGARGLTVRGPVVDGQQRYALTRDWLGTEPPAPLQGAERDLALAELARRYLRGHGPAADRDLAKWAGLPLRDARAGLSAIAGELVPTDGDLVALRGEAAEIEAAPSRLPARLLPMWDEMTVGYRDRALLLRAGDEHRFANRNGIVPAIVLHDGRAVGGWSLARAKGVTTATAEPWDDGGFGRSVGRAVTAECRDVTRFEG</sequence>
<keyword evidence="2" id="KW-1185">Reference proteome</keyword>
<accession>A0A2T4UG62</accession>
<proteinExistence type="predicted"/>
<dbReference type="OrthoDB" id="9148135at2"/>
<dbReference type="InterPro" id="IPR009351">
    <property type="entry name" value="AlkZ-like"/>
</dbReference>
<dbReference type="AlphaFoldDB" id="A0A2T4UG62"/>
<evidence type="ECO:0000313" key="2">
    <source>
        <dbReference type="Proteomes" id="UP000240739"/>
    </source>
</evidence>